<sequence>MFLYQNINDQVRILGYRGFNGSIRVPETIGGLSVTELSSYAFSGGWGREEMLSSLKEEVLLCDEEGNPISTKKEDLPPAISLEGLKEIYLPETIEKIGNYAFYNCFELTRLECSAAIADLGSGLFTGCSGMRYLDIHLVEGKRSCLKEILSELRQKLFVNYNSSQGNARLVFPELYEESIEHTPARIIIREMHGCGHLYRYCFDQADFQFHKYDGLFPHLLVQESESVIGDLVINRLYTPMNLLYHDKMVYEAYLLEHLEGVSKLAINEDETMFLWMMKEYGRDQVKFDSIVEMASKMDRPELLSHLMNLRRRRFPAKKREFSL</sequence>
<organism evidence="1 2">
    <name type="scientific">Lacrimispora algidixylanolytica</name>
    <dbReference type="NCBI Taxonomy" id="94868"/>
    <lineage>
        <taxon>Bacteria</taxon>
        <taxon>Bacillati</taxon>
        <taxon>Bacillota</taxon>
        <taxon>Clostridia</taxon>
        <taxon>Lachnospirales</taxon>
        <taxon>Lachnospiraceae</taxon>
        <taxon>Lacrimispora</taxon>
    </lineage>
</organism>
<evidence type="ECO:0008006" key="3">
    <source>
        <dbReference type="Google" id="ProtNLM"/>
    </source>
</evidence>
<dbReference type="OrthoDB" id="1824119at2"/>
<dbReference type="Gene3D" id="3.80.10.10">
    <property type="entry name" value="Ribonuclease Inhibitor"/>
    <property type="match status" value="1"/>
</dbReference>
<dbReference type="InterPro" id="IPR026906">
    <property type="entry name" value="LRR_5"/>
</dbReference>
<evidence type="ECO:0000313" key="2">
    <source>
        <dbReference type="Proteomes" id="UP000284277"/>
    </source>
</evidence>
<dbReference type="AlphaFoldDB" id="A0A419TCS9"/>
<dbReference type="InterPro" id="IPR032675">
    <property type="entry name" value="LRR_dom_sf"/>
</dbReference>
<keyword evidence="2" id="KW-1185">Reference proteome</keyword>
<dbReference type="EMBL" id="MCIA01000001">
    <property type="protein sequence ID" value="RKD35280.1"/>
    <property type="molecule type" value="Genomic_DNA"/>
</dbReference>
<dbReference type="RefSeq" id="WP_120195216.1">
    <property type="nucleotide sequence ID" value="NZ_MCIA01000001.1"/>
</dbReference>
<gene>
    <name evidence="1" type="ORF">BET01_02755</name>
</gene>
<dbReference type="Pfam" id="PF13306">
    <property type="entry name" value="LRR_5"/>
    <property type="match status" value="1"/>
</dbReference>
<name>A0A419TCS9_9FIRM</name>
<reference evidence="1 2" key="1">
    <citation type="submission" date="2016-08" db="EMBL/GenBank/DDBJ databases">
        <title>A new outlook on sporulation: Clostridium algidixylanolyticum.</title>
        <authorList>
            <person name="Poppleton D.I."/>
            <person name="Gribaldo S."/>
        </authorList>
    </citation>
    <scope>NUCLEOTIDE SEQUENCE [LARGE SCALE GENOMIC DNA]</scope>
    <source>
        <strain evidence="1 2">SPL73</strain>
    </source>
</reference>
<dbReference type="Proteomes" id="UP000284277">
    <property type="component" value="Unassembled WGS sequence"/>
</dbReference>
<evidence type="ECO:0000313" key="1">
    <source>
        <dbReference type="EMBL" id="RKD35280.1"/>
    </source>
</evidence>
<proteinExistence type="predicted"/>
<accession>A0A419TCS9</accession>
<dbReference type="SUPFAM" id="SSF52058">
    <property type="entry name" value="L domain-like"/>
    <property type="match status" value="1"/>
</dbReference>
<protein>
    <recommendedName>
        <fullName evidence="3">Leucine-rich repeat domain-containing protein</fullName>
    </recommendedName>
</protein>
<comment type="caution">
    <text evidence="1">The sequence shown here is derived from an EMBL/GenBank/DDBJ whole genome shotgun (WGS) entry which is preliminary data.</text>
</comment>